<dbReference type="EMBL" id="JARAOO010000368">
    <property type="protein sequence ID" value="KAJ7941218.1"/>
    <property type="molecule type" value="Genomic_DNA"/>
</dbReference>
<evidence type="ECO:0000313" key="2">
    <source>
        <dbReference type="Proteomes" id="UP001163823"/>
    </source>
</evidence>
<dbReference type="SUPFAM" id="SSF51649">
    <property type="entry name" value="RuBisCo, C-terminal domain"/>
    <property type="match status" value="1"/>
</dbReference>
<proteinExistence type="predicted"/>
<reference evidence="1" key="1">
    <citation type="journal article" date="2023" name="Science">
        <title>Elucidation of the pathway for biosynthesis of saponin adjuvants from the soapbark tree.</title>
        <authorList>
            <person name="Reed J."/>
            <person name="Orme A."/>
            <person name="El-Demerdash A."/>
            <person name="Owen C."/>
            <person name="Martin L.B.B."/>
            <person name="Misra R.C."/>
            <person name="Kikuchi S."/>
            <person name="Rejzek M."/>
            <person name="Martin A.C."/>
            <person name="Harkess A."/>
            <person name="Leebens-Mack J."/>
            <person name="Louveau T."/>
            <person name="Stephenson M.J."/>
            <person name="Osbourn A."/>
        </authorList>
    </citation>
    <scope>NUCLEOTIDE SEQUENCE</scope>
    <source>
        <strain evidence="1">S10</strain>
    </source>
</reference>
<organism evidence="1 2">
    <name type="scientific">Quillaja saponaria</name>
    <name type="common">Soap bark tree</name>
    <dbReference type="NCBI Taxonomy" id="32244"/>
    <lineage>
        <taxon>Eukaryota</taxon>
        <taxon>Viridiplantae</taxon>
        <taxon>Streptophyta</taxon>
        <taxon>Embryophyta</taxon>
        <taxon>Tracheophyta</taxon>
        <taxon>Spermatophyta</taxon>
        <taxon>Magnoliopsida</taxon>
        <taxon>eudicotyledons</taxon>
        <taxon>Gunneridae</taxon>
        <taxon>Pentapetalae</taxon>
        <taxon>rosids</taxon>
        <taxon>fabids</taxon>
        <taxon>Fabales</taxon>
        <taxon>Quillajaceae</taxon>
        <taxon>Quillaja</taxon>
    </lineage>
</organism>
<dbReference type="AlphaFoldDB" id="A0AAD7P3Q2"/>
<dbReference type="KEGG" id="qsa:O6P43_035730"/>
<feature type="non-terminal residue" evidence="1">
    <location>
        <position position="1"/>
    </location>
</feature>
<dbReference type="Gene3D" id="3.20.20.110">
    <property type="entry name" value="Ribulose bisphosphate carboxylase, large subunit, C-terminal domain"/>
    <property type="match status" value="1"/>
</dbReference>
<evidence type="ECO:0000313" key="1">
    <source>
        <dbReference type="EMBL" id="KAJ7941218.1"/>
    </source>
</evidence>
<name>A0AAD7P3Q2_QUISA</name>
<accession>A0AAD7P3Q2</accession>
<comment type="caution">
    <text evidence="1">The sequence shown here is derived from an EMBL/GenBank/DDBJ whole genome shotgun (WGS) entry which is preliminary data.</text>
</comment>
<dbReference type="InterPro" id="IPR033966">
    <property type="entry name" value="RuBisCO"/>
</dbReference>
<protein>
    <submittedName>
        <fullName evidence="1">Ribulose bisphosphate carboxylase large chain</fullName>
    </submittedName>
</protein>
<dbReference type="Proteomes" id="UP001163823">
    <property type="component" value="Unassembled WGS sequence"/>
</dbReference>
<dbReference type="GO" id="GO:0000287">
    <property type="term" value="F:magnesium ion binding"/>
    <property type="evidence" value="ECO:0007669"/>
    <property type="project" value="InterPro"/>
</dbReference>
<dbReference type="PANTHER" id="PTHR42704:SF15">
    <property type="entry name" value="RIBULOSE BISPHOSPHATE CARBOXYLASE LARGE CHAIN"/>
    <property type="match status" value="1"/>
</dbReference>
<keyword evidence="2" id="KW-1185">Reference proteome</keyword>
<dbReference type="PANTHER" id="PTHR42704">
    <property type="entry name" value="RIBULOSE BISPHOSPHATE CARBOXYLASE"/>
    <property type="match status" value="1"/>
</dbReference>
<gene>
    <name evidence="1" type="ORF">O6P43_035730</name>
</gene>
<dbReference type="InterPro" id="IPR036376">
    <property type="entry name" value="RuBisCO_lsu_C_sf"/>
</dbReference>
<sequence>TEGNEIIREASKWSPELAAACEVWKEIKFEFEAMDTL</sequence>